<sequence length="320" mass="35205">MWAAGQRPMASPQPIYDQGPSGSWTRMLWCLRMIHWVVHARSELVILSGRRDQPVGELATGSPVFLTISVGGFACGHPVVDHFLVGLTFCRVGTTYDPRQYANANEHDGEWIIVAGRWTSDMGGSDDGLSYSHFRYLGSLRIGALGSRFTVGSVRDGDTASTQLASNGRVVITSHYGYRVTAPRSFQLGSCTKAKKETRFVASRPAEEPTCNKRNGLVLCWQKRDTSHILLALAESGLCMQICRPGFPSLVARVGNNRRLLTRPAKMRAICLVIVTGPLKKGLYTLVLVLLTGPMSIAAMPSESTEKYTRKDFWQNLGQV</sequence>
<dbReference type="GeneID" id="18166896"/>
<dbReference type="AlphaFoldDB" id="G3JF61"/>
<gene>
    <name evidence="1" type="ORF">CCM_04875</name>
</gene>
<reference evidence="1 2" key="1">
    <citation type="journal article" date="2011" name="Genome Biol.">
        <title>Genome sequence of the insect pathogenic fungus Cordyceps militaris, a valued traditional Chinese medicine.</title>
        <authorList>
            <person name="Zheng P."/>
            <person name="Xia Y."/>
            <person name="Xiao G."/>
            <person name="Xiong C."/>
            <person name="Hu X."/>
            <person name="Zhang S."/>
            <person name="Zheng H."/>
            <person name="Huang Y."/>
            <person name="Zhou Y."/>
            <person name="Wang S."/>
            <person name="Zhao G.P."/>
            <person name="Liu X."/>
            <person name="St Leger R.J."/>
            <person name="Wang C."/>
        </authorList>
    </citation>
    <scope>NUCLEOTIDE SEQUENCE [LARGE SCALE GENOMIC DNA]</scope>
    <source>
        <strain evidence="1 2">CM01</strain>
    </source>
</reference>
<dbReference type="EMBL" id="JH126401">
    <property type="protein sequence ID" value="EGX93501.1"/>
    <property type="molecule type" value="Genomic_DNA"/>
</dbReference>
<dbReference type="RefSeq" id="XP_006670084.1">
    <property type="nucleotide sequence ID" value="XM_006670021.1"/>
</dbReference>
<evidence type="ECO:0000313" key="2">
    <source>
        <dbReference type="Proteomes" id="UP000001610"/>
    </source>
</evidence>
<evidence type="ECO:0000313" key="1">
    <source>
        <dbReference type="EMBL" id="EGX93501.1"/>
    </source>
</evidence>
<dbReference type="KEGG" id="cmt:CCM_04875"/>
<dbReference type="HOGENOM" id="CLU_868824_0_0_1"/>
<dbReference type="InParanoid" id="G3JF61"/>
<keyword evidence="2" id="KW-1185">Reference proteome</keyword>
<dbReference type="VEuPathDB" id="FungiDB:CCM_04875"/>
<proteinExistence type="predicted"/>
<organism evidence="1 2">
    <name type="scientific">Cordyceps militaris (strain CM01)</name>
    <name type="common">Caterpillar fungus</name>
    <dbReference type="NCBI Taxonomy" id="983644"/>
    <lineage>
        <taxon>Eukaryota</taxon>
        <taxon>Fungi</taxon>
        <taxon>Dikarya</taxon>
        <taxon>Ascomycota</taxon>
        <taxon>Pezizomycotina</taxon>
        <taxon>Sordariomycetes</taxon>
        <taxon>Hypocreomycetidae</taxon>
        <taxon>Hypocreales</taxon>
        <taxon>Cordycipitaceae</taxon>
        <taxon>Cordyceps</taxon>
    </lineage>
</organism>
<accession>G3JF61</accession>
<dbReference type="Proteomes" id="UP000001610">
    <property type="component" value="Unassembled WGS sequence"/>
</dbReference>
<name>G3JF61_CORMM</name>
<protein>
    <submittedName>
        <fullName evidence="1">Uncharacterized protein</fullName>
    </submittedName>
</protein>